<proteinExistence type="predicted"/>
<name>A0ABY8H2U6_9MICC</name>
<feature type="transmembrane region" description="Helical" evidence="1">
    <location>
        <begin position="201"/>
        <end position="218"/>
    </location>
</feature>
<reference evidence="2 3" key="1">
    <citation type="submission" date="2023-04" db="EMBL/GenBank/DDBJ databases">
        <title>Funneling lignin-derived compounds into biodiesel using alkali-halophilic Citricoccus sp. P2.</title>
        <authorList>
            <person name="Luo C.-B."/>
        </authorList>
    </citation>
    <scope>NUCLEOTIDE SEQUENCE [LARGE SCALE GENOMIC DNA]</scope>
    <source>
        <strain evidence="2 3">P2</strain>
    </source>
</reference>
<organism evidence="2 3">
    <name type="scientific">Citricoccus muralis</name>
    <dbReference type="NCBI Taxonomy" id="169134"/>
    <lineage>
        <taxon>Bacteria</taxon>
        <taxon>Bacillati</taxon>
        <taxon>Actinomycetota</taxon>
        <taxon>Actinomycetes</taxon>
        <taxon>Micrococcales</taxon>
        <taxon>Micrococcaceae</taxon>
        <taxon>Citricoccus</taxon>
    </lineage>
</organism>
<evidence type="ECO:0000313" key="3">
    <source>
        <dbReference type="Proteomes" id="UP001219037"/>
    </source>
</evidence>
<keyword evidence="1" id="KW-0812">Transmembrane</keyword>
<feature type="transmembrane region" description="Helical" evidence="1">
    <location>
        <begin position="53"/>
        <end position="81"/>
    </location>
</feature>
<feature type="transmembrane region" description="Helical" evidence="1">
    <location>
        <begin position="169"/>
        <end position="189"/>
    </location>
</feature>
<keyword evidence="1" id="KW-1133">Transmembrane helix</keyword>
<dbReference type="InterPro" id="IPR016566">
    <property type="entry name" value="UCP010219"/>
</dbReference>
<evidence type="ECO:0000313" key="2">
    <source>
        <dbReference type="EMBL" id="WFP15458.1"/>
    </source>
</evidence>
<sequence length="237" mass="25861">MSQDKPHDERPDQMLSVAEQLSRRASVNDDGQLDLMASIGGWRGLVESVLPSAVFLVAFILVEDIWAAGIGATAIAVVFAIARLIQRQSPLQAFTGLAGVVLCVAVALFTGDAEDYFVPGFYTNAIYGAAMIISMIARWPLMGLIFGFLRSEGVAWRQQPRRRRSYQVATGFIVAMFVARLAVQLPLYFAGEFVALGTARLLMGIPLYAMALWLAWMVSRPTAKDQQAAEVEQSPSS</sequence>
<gene>
    <name evidence="2" type="ORF">P8192_08495</name>
</gene>
<protein>
    <submittedName>
        <fullName evidence="2">DUF3159 domain-containing protein</fullName>
    </submittedName>
</protein>
<dbReference type="Proteomes" id="UP001219037">
    <property type="component" value="Chromosome"/>
</dbReference>
<feature type="transmembrane region" description="Helical" evidence="1">
    <location>
        <begin position="125"/>
        <end position="149"/>
    </location>
</feature>
<dbReference type="EMBL" id="CP121252">
    <property type="protein sequence ID" value="WFP15458.1"/>
    <property type="molecule type" value="Genomic_DNA"/>
</dbReference>
<keyword evidence="1" id="KW-0472">Membrane</keyword>
<dbReference type="Pfam" id="PF11361">
    <property type="entry name" value="DUF3159"/>
    <property type="match status" value="1"/>
</dbReference>
<feature type="transmembrane region" description="Helical" evidence="1">
    <location>
        <begin position="93"/>
        <end position="113"/>
    </location>
</feature>
<dbReference type="PIRSF" id="PIRSF010219">
    <property type="entry name" value="UCP010219"/>
    <property type="match status" value="1"/>
</dbReference>
<accession>A0ABY8H2U6</accession>
<keyword evidence="3" id="KW-1185">Reference proteome</keyword>
<dbReference type="RefSeq" id="WP_278156180.1">
    <property type="nucleotide sequence ID" value="NZ_CP121252.1"/>
</dbReference>
<evidence type="ECO:0000256" key="1">
    <source>
        <dbReference type="SAM" id="Phobius"/>
    </source>
</evidence>